<evidence type="ECO:0000256" key="2">
    <source>
        <dbReference type="ARBA" id="ARBA00022617"/>
    </source>
</evidence>
<evidence type="ECO:0000256" key="1">
    <source>
        <dbReference type="ARBA" id="ARBA00022448"/>
    </source>
</evidence>
<evidence type="ECO:0000256" key="3">
    <source>
        <dbReference type="ARBA" id="ARBA00022723"/>
    </source>
</evidence>
<protein>
    <submittedName>
        <fullName evidence="6">Nonfunctional hemoglobin</fullName>
    </submittedName>
</protein>
<gene>
    <name evidence="6" type="ORF">FF36_00464</name>
</gene>
<dbReference type="Gene3D" id="1.10.490.10">
    <property type="entry name" value="Globins"/>
    <property type="match status" value="1"/>
</dbReference>
<reference evidence="7" key="1">
    <citation type="submission" date="2015-02" db="EMBL/GenBank/DDBJ databases">
        <title>Draft Genome of Frankia sp. CpI1-S.</title>
        <authorList>
            <person name="Oshone R.T."/>
            <person name="Ngom M."/>
            <person name="Ghodhbane-Gtari F."/>
            <person name="Gtari M."/>
            <person name="Morris K."/>
            <person name="Thomas K."/>
            <person name="Sen A."/>
            <person name="Tisa L.S."/>
        </authorList>
    </citation>
    <scope>NUCLEOTIDE SEQUENCE [LARGE SCALE GENOMIC DNA]</scope>
    <source>
        <strain evidence="7">CpI1-S</strain>
    </source>
</reference>
<evidence type="ECO:0000256" key="5">
    <source>
        <dbReference type="PIRSR" id="PIRSR601486-1"/>
    </source>
</evidence>
<dbReference type="InterPro" id="IPR009050">
    <property type="entry name" value="Globin-like_sf"/>
</dbReference>
<dbReference type="SUPFAM" id="SSF46458">
    <property type="entry name" value="Globin-like"/>
    <property type="match status" value="1"/>
</dbReference>
<dbReference type="CDD" id="cd14775">
    <property type="entry name" value="TrHb2_O-like"/>
    <property type="match status" value="1"/>
</dbReference>
<dbReference type="GO" id="GO:0020037">
    <property type="term" value="F:heme binding"/>
    <property type="evidence" value="ECO:0007669"/>
    <property type="project" value="InterPro"/>
</dbReference>
<reference evidence="6 7" key="2">
    <citation type="journal article" date="2016" name="Genome Announc.">
        <title>Permanent Draft Genome Sequences for Two Variants of Frankia sp. Strain CpI1, the First Frankia Strain Isolated from Root Nodules of Comptonia peregrina.</title>
        <authorList>
            <person name="Oshone R."/>
            <person name="Hurst S.G.IV."/>
            <person name="Abebe-Akele F."/>
            <person name="Simpson S."/>
            <person name="Morris K."/>
            <person name="Thomas W.K."/>
            <person name="Tisa L.S."/>
        </authorList>
    </citation>
    <scope>NUCLEOTIDE SEQUENCE [LARGE SCALE GENOMIC DNA]</scope>
    <source>
        <strain evidence="7">CpI1-S</strain>
    </source>
</reference>
<keyword evidence="4 5" id="KW-0408">Iron</keyword>
<dbReference type="Pfam" id="PF01152">
    <property type="entry name" value="Bac_globin"/>
    <property type="match status" value="1"/>
</dbReference>
<keyword evidence="2 5" id="KW-0349">Heme</keyword>
<dbReference type="InterPro" id="IPR012292">
    <property type="entry name" value="Globin/Proto"/>
</dbReference>
<keyword evidence="1" id="KW-0813">Transport</keyword>
<dbReference type="AlphaFoldDB" id="A0A0D8BMG6"/>
<dbReference type="GO" id="GO:0046872">
    <property type="term" value="F:metal ion binding"/>
    <property type="evidence" value="ECO:0007669"/>
    <property type="project" value="UniProtKB-KW"/>
</dbReference>
<keyword evidence="3 5" id="KW-0479">Metal-binding</keyword>
<dbReference type="GO" id="GO:0019825">
    <property type="term" value="F:oxygen binding"/>
    <property type="evidence" value="ECO:0007669"/>
    <property type="project" value="InterPro"/>
</dbReference>
<dbReference type="InterPro" id="IPR001486">
    <property type="entry name" value="Hemoglobin_trunc"/>
</dbReference>
<accession>A0A0D8BMG6</accession>
<evidence type="ECO:0000256" key="4">
    <source>
        <dbReference type="ARBA" id="ARBA00023004"/>
    </source>
</evidence>
<sequence length="161" mass="17760">MTTTEGDAAAVPSLLEWAGGPTALRRLIDAFYDRVEADDLLSPFFPGGVSESHRAHVSRWWIEVFGGPADYTDQLGGYEAMLAHHRELGITPEQRFRFASTMSRAADDAHLPDDPEFRAALVGYLEWGTRLAQHNSQPGAVVLEHAPVPHWGWGVAPPYQP</sequence>
<evidence type="ECO:0000313" key="6">
    <source>
        <dbReference type="EMBL" id="KJE25331.1"/>
    </source>
</evidence>
<dbReference type="PATRIC" id="fig|1502723.3.peg.512"/>
<dbReference type="Proteomes" id="UP000032545">
    <property type="component" value="Unassembled WGS sequence"/>
</dbReference>
<organism evidence="6 7">
    <name type="scientific">Frankia torreyi</name>
    <dbReference type="NCBI Taxonomy" id="1856"/>
    <lineage>
        <taxon>Bacteria</taxon>
        <taxon>Bacillati</taxon>
        <taxon>Actinomycetota</taxon>
        <taxon>Actinomycetes</taxon>
        <taxon>Frankiales</taxon>
        <taxon>Frankiaceae</taxon>
        <taxon>Frankia</taxon>
    </lineage>
</organism>
<comment type="caution">
    <text evidence="6">The sequence shown here is derived from an EMBL/GenBank/DDBJ whole genome shotgun (WGS) entry which is preliminary data.</text>
</comment>
<dbReference type="EMBL" id="JYFN01000002">
    <property type="protein sequence ID" value="KJE25331.1"/>
    <property type="molecule type" value="Genomic_DNA"/>
</dbReference>
<proteinExistence type="predicted"/>
<feature type="binding site" description="distal binding residue" evidence="5">
    <location>
        <position position="56"/>
    </location>
    <ligand>
        <name>heme</name>
        <dbReference type="ChEBI" id="CHEBI:30413"/>
    </ligand>
    <ligandPart>
        <name>Fe</name>
        <dbReference type="ChEBI" id="CHEBI:18248"/>
    </ligandPart>
</feature>
<keyword evidence="7" id="KW-1185">Reference proteome</keyword>
<dbReference type="RefSeq" id="WP_199865307.1">
    <property type="nucleotide sequence ID" value="NZ_JYFN01000002.1"/>
</dbReference>
<evidence type="ECO:0000313" key="7">
    <source>
        <dbReference type="Proteomes" id="UP000032545"/>
    </source>
</evidence>
<name>A0A0D8BMG6_9ACTN</name>